<dbReference type="PANTHER" id="PTHR43144">
    <property type="entry name" value="AMINOTRANSFERASE"/>
    <property type="match status" value="1"/>
</dbReference>
<evidence type="ECO:0000256" key="1">
    <source>
        <dbReference type="ARBA" id="ARBA00001933"/>
    </source>
</evidence>
<protein>
    <recommendedName>
        <fullName evidence="6">Aminotransferase class I/classII large domain-containing protein</fullName>
    </recommendedName>
</protein>
<dbReference type="GO" id="GO:0008483">
    <property type="term" value="F:transaminase activity"/>
    <property type="evidence" value="ECO:0007669"/>
    <property type="project" value="UniProtKB-KW"/>
</dbReference>
<dbReference type="InterPro" id="IPR019942">
    <property type="entry name" value="DapL/ALD1"/>
</dbReference>
<dbReference type="EMBL" id="HBFX01051302">
    <property type="protein sequence ID" value="CAD8979909.1"/>
    <property type="molecule type" value="Transcribed_RNA"/>
</dbReference>
<dbReference type="SUPFAM" id="SSF53383">
    <property type="entry name" value="PLP-dependent transferases"/>
    <property type="match status" value="1"/>
</dbReference>
<comment type="similarity">
    <text evidence="5">Belongs to the class-I pyridoxal-phosphate-dependent aminotransferase family. LL-diaminopimelate aminotransferase subfamily.</text>
</comment>
<accession>A0A6U5BL54</accession>
<gene>
    <name evidence="7" type="ORF">HAND00432_LOCUS30919</name>
</gene>
<keyword evidence="2" id="KW-0032">Aminotransferase</keyword>
<evidence type="ECO:0000313" key="7">
    <source>
        <dbReference type="EMBL" id="CAD8979909.1"/>
    </source>
</evidence>
<dbReference type="CDD" id="cd00609">
    <property type="entry name" value="AAT_like"/>
    <property type="match status" value="1"/>
</dbReference>
<sequence length="406" mass="43912">MPVKVPRNEHFGKLGAGYLFPVVAKKRREFAAAHPDAKVISLGIGDTTHPLPKAIVDKMSDYCQGLGTKEKYEGYDPKSEGVLKDRIAAELYKGMGIQGGDVFVSDGSKCDLGRLQMLFGSSAKMAVQDPAYPVYVDSSVMAGRTGTQDATTKQFAGITYMPCGPDNGFFPDVTLAKDSDVIVFCNPNNPTGACATRAQLEGVVKFARDHGKVILYDAAYSAFISDPNCPKSIFEIEGAKEVAIESTSFSKLAGFTGIRLGWLVCCDELKFACGTPVKQDLGRIMSTVFNGAASVSQAGGLAVLDNMPAVMDIVKYYMDNAKMIRETFDELGFKYFGGTNAPYTFVHFPGRDSWEVFDEILEKCQVVTTPGVGFGPSGQGFVRISAFGDKDNVIEACKRFKAAYKK</sequence>
<keyword evidence="4" id="KW-0663">Pyridoxal phosphate</keyword>
<dbReference type="InterPro" id="IPR015421">
    <property type="entry name" value="PyrdxlP-dep_Trfase_major"/>
</dbReference>
<dbReference type="InterPro" id="IPR004839">
    <property type="entry name" value="Aminotransferase_I/II_large"/>
</dbReference>
<evidence type="ECO:0000256" key="4">
    <source>
        <dbReference type="ARBA" id="ARBA00022898"/>
    </source>
</evidence>
<dbReference type="Pfam" id="PF00155">
    <property type="entry name" value="Aminotran_1_2"/>
    <property type="match status" value="1"/>
</dbReference>
<proteinExistence type="inferred from homology"/>
<reference evidence="7" key="1">
    <citation type="submission" date="2021-01" db="EMBL/GenBank/DDBJ databases">
        <authorList>
            <person name="Corre E."/>
            <person name="Pelletier E."/>
            <person name="Niang G."/>
            <person name="Scheremetjew M."/>
            <person name="Finn R."/>
            <person name="Kale V."/>
            <person name="Holt S."/>
            <person name="Cochrane G."/>
            <person name="Meng A."/>
            <person name="Brown T."/>
            <person name="Cohen L."/>
        </authorList>
    </citation>
    <scope>NUCLEOTIDE SEQUENCE</scope>
    <source>
        <strain evidence="7">CCMP644</strain>
    </source>
</reference>
<feature type="domain" description="Aminotransferase class I/classII large" evidence="6">
    <location>
        <begin position="38"/>
        <end position="400"/>
    </location>
</feature>
<evidence type="ECO:0000256" key="5">
    <source>
        <dbReference type="ARBA" id="ARBA00061511"/>
    </source>
</evidence>
<dbReference type="InterPro" id="IPR015424">
    <property type="entry name" value="PyrdxlP-dep_Trfase"/>
</dbReference>
<dbReference type="Gene3D" id="3.90.1150.10">
    <property type="entry name" value="Aspartate Aminotransferase, domain 1"/>
    <property type="match status" value="1"/>
</dbReference>
<keyword evidence="3" id="KW-0808">Transferase</keyword>
<dbReference type="GO" id="GO:0030170">
    <property type="term" value="F:pyridoxal phosphate binding"/>
    <property type="evidence" value="ECO:0007669"/>
    <property type="project" value="InterPro"/>
</dbReference>
<dbReference type="AlphaFoldDB" id="A0A6U5BL54"/>
<dbReference type="FunFam" id="3.40.640.10:FF:000099">
    <property type="entry name" value="LL-diaminopimelate aminotransferase, chloroplastic"/>
    <property type="match status" value="1"/>
</dbReference>
<name>A0A6U5BL54_HEMAN</name>
<evidence type="ECO:0000256" key="2">
    <source>
        <dbReference type="ARBA" id="ARBA00022576"/>
    </source>
</evidence>
<dbReference type="PROSITE" id="PS00105">
    <property type="entry name" value="AA_TRANSFER_CLASS_1"/>
    <property type="match status" value="1"/>
</dbReference>
<dbReference type="NCBIfam" id="TIGR03542">
    <property type="entry name" value="DAPAT_plant"/>
    <property type="match status" value="1"/>
</dbReference>
<dbReference type="InterPro" id="IPR015422">
    <property type="entry name" value="PyrdxlP-dep_Trfase_small"/>
</dbReference>
<dbReference type="GO" id="GO:0009862">
    <property type="term" value="P:systemic acquired resistance, salicylic acid mediated signaling pathway"/>
    <property type="evidence" value="ECO:0007669"/>
    <property type="project" value="UniProtKB-ARBA"/>
</dbReference>
<comment type="cofactor">
    <cofactor evidence="1">
        <name>pyridoxal 5'-phosphate</name>
        <dbReference type="ChEBI" id="CHEBI:597326"/>
    </cofactor>
</comment>
<dbReference type="InterPro" id="IPR004838">
    <property type="entry name" value="NHTrfase_class1_PyrdxlP-BS"/>
</dbReference>
<dbReference type="Gene3D" id="3.40.640.10">
    <property type="entry name" value="Type I PLP-dependent aspartate aminotransferase-like (Major domain)"/>
    <property type="match status" value="1"/>
</dbReference>
<evidence type="ECO:0000259" key="6">
    <source>
        <dbReference type="Pfam" id="PF00155"/>
    </source>
</evidence>
<organism evidence="7">
    <name type="scientific">Hemiselmis andersenii</name>
    <name type="common">Cryptophyte alga</name>
    <dbReference type="NCBI Taxonomy" id="464988"/>
    <lineage>
        <taxon>Eukaryota</taxon>
        <taxon>Cryptophyceae</taxon>
        <taxon>Cryptomonadales</taxon>
        <taxon>Hemiselmidaceae</taxon>
        <taxon>Hemiselmis</taxon>
    </lineage>
</organism>
<evidence type="ECO:0000256" key="3">
    <source>
        <dbReference type="ARBA" id="ARBA00022679"/>
    </source>
</evidence>